<gene>
    <name evidence="11" type="ORF">BKA67DRAFT_659012</name>
</gene>
<dbReference type="EMBL" id="JAGPXC010000004">
    <property type="protein sequence ID" value="KAH6654732.1"/>
    <property type="molecule type" value="Genomic_DNA"/>
</dbReference>
<evidence type="ECO:0000256" key="5">
    <source>
        <dbReference type="ARBA" id="ARBA00022792"/>
    </source>
</evidence>
<dbReference type="Pfam" id="PF12597">
    <property type="entry name" value="Cox20"/>
    <property type="match status" value="1"/>
</dbReference>
<dbReference type="PANTHER" id="PTHR31586">
    <property type="entry name" value="CYTOCHROME C OXIDASE PROTEIN 20"/>
    <property type="match status" value="1"/>
</dbReference>
<feature type="region of interest" description="Disordered" evidence="10">
    <location>
        <begin position="1"/>
        <end position="68"/>
    </location>
</feature>
<dbReference type="AlphaFoldDB" id="A0A9P8UM25"/>
<name>A0A9P8UM25_9PEZI</name>
<keyword evidence="8 9" id="KW-0472">Membrane</keyword>
<dbReference type="PIRSF" id="PIRSF007871">
    <property type="entry name" value="Cox20"/>
    <property type="match status" value="1"/>
</dbReference>
<evidence type="ECO:0000313" key="11">
    <source>
        <dbReference type="EMBL" id="KAH6654732.1"/>
    </source>
</evidence>
<dbReference type="OrthoDB" id="14603at2759"/>
<dbReference type="Proteomes" id="UP000758603">
    <property type="component" value="Unassembled WGS sequence"/>
</dbReference>
<evidence type="ECO:0000256" key="9">
    <source>
        <dbReference type="PIRNR" id="PIRNR007871"/>
    </source>
</evidence>
<dbReference type="GeneID" id="70136274"/>
<evidence type="ECO:0000256" key="3">
    <source>
        <dbReference type="ARBA" id="ARBA00017689"/>
    </source>
</evidence>
<dbReference type="InterPro" id="IPR022533">
    <property type="entry name" value="Cox20"/>
</dbReference>
<comment type="similarity">
    <text evidence="2 9">Belongs to the COX20 family.</text>
</comment>
<evidence type="ECO:0000256" key="4">
    <source>
        <dbReference type="ARBA" id="ARBA00022692"/>
    </source>
</evidence>
<dbReference type="RefSeq" id="XP_045959002.1">
    <property type="nucleotide sequence ID" value="XM_046107383.1"/>
</dbReference>
<dbReference type="PANTHER" id="PTHR31586:SF1">
    <property type="entry name" value="CYTOCHROME C OXIDASE ASSEMBLY PROTEIN COX20, MITOCHONDRIAL"/>
    <property type="match status" value="1"/>
</dbReference>
<evidence type="ECO:0000256" key="6">
    <source>
        <dbReference type="ARBA" id="ARBA00022989"/>
    </source>
</evidence>
<evidence type="ECO:0000256" key="7">
    <source>
        <dbReference type="ARBA" id="ARBA00023128"/>
    </source>
</evidence>
<comment type="subcellular location">
    <subcellularLocation>
        <location evidence="1 9">Mitochondrion inner membrane</location>
    </subcellularLocation>
</comment>
<reference evidence="11" key="1">
    <citation type="journal article" date="2021" name="Nat. Commun.">
        <title>Genetic determinants of endophytism in the Arabidopsis root mycobiome.</title>
        <authorList>
            <person name="Mesny F."/>
            <person name="Miyauchi S."/>
            <person name="Thiergart T."/>
            <person name="Pickel B."/>
            <person name="Atanasova L."/>
            <person name="Karlsson M."/>
            <person name="Huettel B."/>
            <person name="Barry K.W."/>
            <person name="Haridas S."/>
            <person name="Chen C."/>
            <person name="Bauer D."/>
            <person name="Andreopoulos W."/>
            <person name="Pangilinan J."/>
            <person name="LaButti K."/>
            <person name="Riley R."/>
            <person name="Lipzen A."/>
            <person name="Clum A."/>
            <person name="Drula E."/>
            <person name="Henrissat B."/>
            <person name="Kohler A."/>
            <person name="Grigoriev I.V."/>
            <person name="Martin F.M."/>
            <person name="Hacquard S."/>
        </authorList>
    </citation>
    <scope>NUCLEOTIDE SEQUENCE</scope>
    <source>
        <strain evidence="11">MPI-SDFR-AT-0073</strain>
    </source>
</reference>
<evidence type="ECO:0000256" key="8">
    <source>
        <dbReference type="ARBA" id="ARBA00023136"/>
    </source>
</evidence>
<evidence type="ECO:0000256" key="10">
    <source>
        <dbReference type="SAM" id="MobiDB-lite"/>
    </source>
</evidence>
<protein>
    <recommendedName>
        <fullName evidence="3 9">Cytochrome c oxidase assembly protein COX20, mitochondrial</fullName>
    </recommendedName>
</protein>
<evidence type="ECO:0000313" key="12">
    <source>
        <dbReference type="Proteomes" id="UP000758603"/>
    </source>
</evidence>
<keyword evidence="12" id="KW-1185">Reference proteome</keyword>
<accession>A0A9P8UM25</accession>
<dbReference type="GO" id="GO:0005743">
    <property type="term" value="C:mitochondrial inner membrane"/>
    <property type="evidence" value="ECO:0007669"/>
    <property type="project" value="UniProtKB-SubCell"/>
</dbReference>
<feature type="compositionally biased region" description="Basic and acidic residues" evidence="10">
    <location>
        <begin position="36"/>
        <end position="46"/>
    </location>
</feature>
<organism evidence="11 12">
    <name type="scientific">Truncatella angustata</name>
    <dbReference type="NCBI Taxonomy" id="152316"/>
    <lineage>
        <taxon>Eukaryota</taxon>
        <taxon>Fungi</taxon>
        <taxon>Dikarya</taxon>
        <taxon>Ascomycota</taxon>
        <taxon>Pezizomycotina</taxon>
        <taxon>Sordariomycetes</taxon>
        <taxon>Xylariomycetidae</taxon>
        <taxon>Amphisphaeriales</taxon>
        <taxon>Sporocadaceae</taxon>
        <taxon>Truncatella</taxon>
    </lineage>
</organism>
<evidence type="ECO:0000256" key="2">
    <source>
        <dbReference type="ARBA" id="ARBA00009575"/>
    </source>
</evidence>
<sequence>MPQDQGNSLPQPRGPPPGEVNPPDHVNKPQVYEIFHGSKPEDRDGTVSRAPADDQQPNRRPTISDGIKTIKSDDFSKVTQIPCAREGFMTGIGSGFVLGMVRYLAGARIPKAANWAAASFMLGSVVQFEVCRYQRDEERKAMARVVEVIDRKQAEKKAKADEVARLRAEAREKAKLDSQRSWYKFW</sequence>
<dbReference type="PRINTS" id="PR02049">
    <property type="entry name" value="PROTEINF36A"/>
</dbReference>
<keyword evidence="6" id="KW-1133">Transmembrane helix</keyword>
<comment type="function">
    <text evidence="9">Involved in the assembly of the cytochrome c oxidase complex.</text>
</comment>
<proteinExistence type="inferred from homology"/>
<keyword evidence="5 9" id="KW-0999">Mitochondrion inner membrane</keyword>
<dbReference type="GO" id="GO:0033617">
    <property type="term" value="P:mitochondrial respiratory chain complex IV assembly"/>
    <property type="evidence" value="ECO:0007669"/>
    <property type="project" value="InterPro"/>
</dbReference>
<keyword evidence="7 9" id="KW-0496">Mitochondrion</keyword>
<comment type="caution">
    <text evidence="11">The sequence shown here is derived from an EMBL/GenBank/DDBJ whole genome shotgun (WGS) entry which is preliminary data.</text>
</comment>
<keyword evidence="4" id="KW-0812">Transmembrane</keyword>
<evidence type="ECO:0000256" key="1">
    <source>
        <dbReference type="ARBA" id="ARBA00004273"/>
    </source>
</evidence>